<comment type="caution">
    <text evidence="1">The sequence shown here is derived from an EMBL/GenBank/DDBJ whole genome shotgun (WGS) entry which is preliminary data.</text>
</comment>
<dbReference type="Proteomes" id="UP000187209">
    <property type="component" value="Unassembled WGS sequence"/>
</dbReference>
<gene>
    <name evidence="1" type="ORF">SteCoe_20612</name>
</gene>
<evidence type="ECO:0000313" key="2">
    <source>
        <dbReference type="Proteomes" id="UP000187209"/>
    </source>
</evidence>
<dbReference type="EMBL" id="MPUH01000474">
    <property type="protein sequence ID" value="OMJ79368.1"/>
    <property type="molecule type" value="Genomic_DNA"/>
</dbReference>
<proteinExistence type="predicted"/>
<evidence type="ECO:0000313" key="1">
    <source>
        <dbReference type="EMBL" id="OMJ79368.1"/>
    </source>
</evidence>
<dbReference type="AlphaFoldDB" id="A0A1R2BRE9"/>
<sequence>MYAVRQLSDNGNTCDTDDSEYLDNRLSTCSSRSTISALKTDTCFHTFKKSELPKPRQKSMINKIITEPETPRINSCINFSSRQSILFNRKSSPIEFSDKVFQNSFLHHSNSSEITSDFSGYREEQAEIVCIMIREMDEECYHNWLPNPAFVHPESMNFNTPKNSFSPSKPRIFN</sequence>
<accession>A0A1R2BRE9</accession>
<protein>
    <submittedName>
        <fullName evidence="1">Uncharacterized protein</fullName>
    </submittedName>
</protein>
<keyword evidence="2" id="KW-1185">Reference proteome</keyword>
<reference evidence="1 2" key="1">
    <citation type="submission" date="2016-11" db="EMBL/GenBank/DDBJ databases">
        <title>The macronuclear genome of Stentor coeruleus: a giant cell with tiny introns.</title>
        <authorList>
            <person name="Slabodnick M."/>
            <person name="Ruby J.G."/>
            <person name="Reiff S.B."/>
            <person name="Swart E.C."/>
            <person name="Gosai S."/>
            <person name="Prabakaran S."/>
            <person name="Witkowska E."/>
            <person name="Larue G.E."/>
            <person name="Fisher S."/>
            <person name="Freeman R.M."/>
            <person name="Gunawardena J."/>
            <person name="Chu W."/>
            <person name="Stover N.A."/>
            <person name="Gregory B.D."/>
            <person name="Nowacki M."/>
            <person name="Derisi J."/>
            <person name="Roy S.W."/>
            <person name="Marshall W.F."/>
            <person name="Sood P."/>
        </authorList>
    </citation>
    <scope>NUCLEOTIDE SEQUENCE [LARGE SCALE GENOMIC DNA]</scope>
    <source>
        <strain evidence="1">WM001</strain>
    </source>
</reference>
<organism evidence="1 2">
    <name type="scientific">Stentor coeruleus</name>
    <dbReference type="NCBI Taxonomy" id="5963"/>
    <lineage>
        <taxon>Eukaryota</taxon>
        <taxon>Sar</taxon>
        <taxon>Alveolata</taxon>
        <taxon>Ciliophora</taxon>
        <taxon>Postciliodesmatophora</taxon>
        <taxon>Heterotrichea</taxon>
        <taxon>Heterotrichida</taxon>
        <taxon>Stentoridae</taxon>
        <taxon>Stentor</taxon>
    </lineage>
</organism>
<name>A0A1R2BRE9_9CILI</name>